<evidence type="ECO:0000256" key="1">
    <source>
        <dbReference type="ARBA" id="ARBA00004141"/>
    </source>
</evidence>
<comment type="subcellular location">
    <subcellularLocation>
        <location evidence="1">Membrane</location>
        <topology evidence="1">Multi-pass membrane protein</topology>
    </subcellularLocation>
</comment>
<accession>A0A9P4SGK6</accession>
<dbReference type="GO" id="GO:0022857">
    <property type="term" value="F:transmembrane transporter activity"/>
    <property type="evidence" value="ECO:0007669"/>
    <property type="project" value="InterPro"/>
</dbReference>
<evidence type="ECO:0000256" key="5">
    <source>
        <dbReference type="SAM" id="Phobius"/>
    </source>
</evidence>
<dbReference type="Pfam" id="PF07690">
    <property type="entry name" value="MFS_1"/>
    <property type="match status" value="1"/>
</dbReference>
<proteinExistence type="predicted"/>
<feature type="transmembrane region" description="Helical" evidence="5">
    <location>
        <begin position="202"/>
        <end position="222"/>
    </location>
</feature>
<feature type="transmembrane region" description="Helical" evidence="5">
    <location>
        <begin position="380"/>
        <end position="408"/>
    </location>
</feature>
<dbReference type="PANTHER" id="PTHR23507:SF1">
    <property type="entry name" value="FI18259P1-RELATED"/>
    <property type="match status" value="1"/>
</dbReference>
<dbReference type="Proteomes" id="UP000799429">
    <property type="component" value="Unassembled WGS sequence"/>
</dbReference>
<evidence type="ECO:0000313" key="7">
    <source>
        <dbReference type="Proteomes" id="UP000799429"/>
    </source>
</evidence>
<evidence type="ECO:0000256" key="2">
    <source>
        <dbReference type="ARBA" id="ARBA00022692"/>
    </source>
</evidence>
<reference evidence="6" key="1">
    <citation type="journal article" date="2020" name="Stud. Mycol.">
        <title>101 Dothideomycetes genomes: a test case for predicting lifestyles and emergence of pathogens.</title>
        <authorList>
            <person name="Haridas S."/>
            <person name="Albert R."/>
            <person name="Binder M."/>
            <person name="Bloem J."/>
            <person name="Labutti K."/>
            <person name="Salamov A."/>
            <person name="Andreopoulos B."/>
            <person name="Baker S."/>
            <person name="Barry K."/>
            <person name="Bills G."/>
            <person name="Bluhm B."/>
            <person name="Cannon C."/>
            <person name="Castanera R."/>
            <person name="Culley D."/>
            <person name="Daum C."/>
            <person name="Ezra D."/>
            <person name="Gonzalez J."/>
            <person name="Henrissat B."/>
            <person name="Kuo A."/>
            <person name="Liang C."/>
            <person name="Lipzen A."/>
            <person name="Lutzoni F."/>
            <person name="Magnuson J."/>
            <person name="Mondo S."/>
            <person name="Nolan M."/>
            <person name="Ohm R."/>
            <person name="Pangilinan J."/>
            <person name="Park H.-J."/>
            <person name="Ramirez L."/>
            <person name="Alfaro M."/>
            <person name="Sun H."/>
            <person name="Tritt A."/>
            <person name="Yoshinaga Y."/>
            <person name="Zwiers L.-H."/>
            <person name="Turgeon B."/>
            <person name="Goodwin S."/>
            <person name="Spatafora J."/>
            <person name="Crous P."/>
            <person name="Grigoriev I."/>
        </authorList>
    </citation>
    <scope>NUCLEOTIDE SEQUENCE</scope>
    <source>
        <strain evidence="6">CBS 101060</strain>
    </source>
</reference>
<feature type="transmembrane region" description="Helical" evidence="5">
    <location>
        <begin position="137"/>
        <end position="162"/>
    </location>
</feature>
<feature type="transmembrane region" description="Helical" evidence="5">
    <location>
        <begin position="337"/>
        <end position="359"/>
    </location>
</feature>
<gene>
    <name evidence="6" type="ORF">M501DRAFT_1029218</name>
</gene>
<evidence type="ECO:0000256" key="4">
    <source>
        <dbReference type="ARBA" id="ARBA00023136"/>
    </source>
</evidence>
<feature type="transmembrane region" description="Helical" evidence="5">
    <location>
        <begin position="174"/>
        <end position="196"/>
    </location>
</feature>
<keyword evidence="2 5" id="KW-0812">Transmembrane</keyword>
<dbReference type="GO" id="GO:0016020">
    <property type="term" value="C:membrane"/>
    <property type="evidence" value="ECO:0007669"/>
    <property type="project" value="UniProtKB-SubCell"/>
</dbReference>
<keyword evidence="3 5" id="KW-1133">Transmembrane helix</keyword>
<evidence type="ECO:0000256" key="3">
    <source>
        <dbReference type="ARBA" id="ARBA00022989"/>
    </source>
</evidence>
<dbReference type="EMBL" id="MU006090">
    <property type="protein sequence ID" value="KAF2842536.1"/>
    <property type="molecule type" value="Genomic_DNA"/>
</dbReference>
<keyword evidence="7" id="KW-1185">Reference proteome</keyword>
<comment type="caution">
    <text evidence="6">The sequence shown here is derived from an EMBL/GenBank/DDBJ whole genome shotgun (WGS) entry which is preliminary data.</text>
</comment>
<dbReference type="AlphaFoldDB" id="A0A9P4SGK6"/>
<feature type="transmembrane region" description="Helical" evidence="5">
    <location>
        <begin position="295"/>
        <end position="317"/>
    </location>
</feature>
<dbReference type="SUPFAM" id="SSF103473">
    <property type="entry name" value="MFS general substrate transporter"/>
    <property type="match status" value="1"/>
</dbReference>
<dbReference type="PANTHER" id="PTHR23507">
    <property type="entry name" value="ZGC:174356"/>
    <property type="match status" value="1"/>
</dbReference>
<name>A0A9P4SGK6_9PEZI</name>
<dbReference type="OrthoDB" id="194139at2759"/>
<dbReference type="Gene3D" id="1.20.1250.20">
    <property type="entry name" value="MFS general substrate transporter like domains"/>
    <property type="match status" value="1"/>
</dbReference>
<organism evidence="6 7">
    <name type="scientific">Patellaria atrata CBS 101060</name>
    <dbReference type="NCBI Taxonomy" id="1346257"/>
    <lineage>
        <taxon>Eukaryota</taxon>
        <taxon>Fungi</taxon>
        <taxon>Dikarya</taxon>
        <taxon>Ascomycota</taxon>
        <taxon>Pezizomycotina</taxon>
        <taxon>Dothideomycetes</taxon>
        <taxon>Dothideomycetes incertae sedis</taxon>
        <taxon>Patellariales</taxon>
        <taxon>Patellariaceae</taxon>
        <taxon>Patellaria</taxon>
    </lineage>
</organism>
<keyword evidence="4 5" id="KW-0472">Membrane</keyword>
<protein>
    <submittedName>
        <fullName evidence="6">MFS general substrate transporter</fullName>
    </submittedName>
</protein>
<sequence>MSENGHYMLSSTAYCCVALHFLLGVVENIPIAPLLVLYERSICLQYYLKHDPSAIHGTRIEHDLCKISTIQKELAVVKGWKSFFDTLPVLLIGIIIGRYGDRYGRKLAMTISISGVIASFTVVAVVCAFPFHIPTRYVWLSSICLLFGGGLYPATSLMWAIASQSVVEEHRSNVFYLVFSAFYVGELISSFIASLTTDISPWIPYASAVIALLLCLLVLTLMPTDSHVIAKRIPSQDIQSQLMEESNALLSESVSNLSGRGHVEDPPTSMDMGSPVGIAVTDSISSKKETRLLNVLSNSSLLAIIPAFLVCALRYTMLNILMQYCYIRFDWKFSRTALFFSEAAIVNILLFSLILPNAVPWIKKRYNIPAKVFDRLTAEIFLCLLSSGAFALGISPGWQFIPIAVLIYTSGFGSRVTSLSLASYWISEASRAEFYAGISVLENIGHGVGDTMMQNIFAAVADRTDRWLATPFFLAAMLYASSAACIIVTSRQNKTDSHVD</sequence>
<dbReference type="InterPro" id="IPR036259">
    <property type="entry name" value="MFS_trans_sf"/>
</dbReference>
<feature type="transmembrane region" description="Helical" evidence="5">
    <location>
        <begin position="467"/>
        <end position="488"/>
    </location>
</feature>
<dbReference type="InterPro" id="IPR011701">
    <property type="entry name" value="MFS"/>
</dbReference>
<evidence type="ECO:0000313" key="6">
    <source>
        <dbReference type="EMBL" id="KAF2842536.1"/>
    </source>
</evidence>
<feature type="transmembrane region" description="Helical" evidence="5">
    <location>
        <begin position="107"/>
        <end position="131"/>
    </location>
</feature>
<feature type="transmembrane region" description="Helical" evidence="5">
    <location>
        <begin position="12"/>
        <end position="38"/>
    </location>
</feature>